<organism evidence="3">
    <name type="scientific">Lygus hesperus</name>
    <name type="common">Western plant bug</name>
    <dbReference type="NCBI Taxonomy" id="30085"/>
    <lineage>
        <taxon>Eukaryota</taxon>
        <taxon>Metazoa</taxon>
        <taxon>Ecdysozoa</taxon>
        <taxon>Arthropoda</taxon>
        <taxon>Hexapoda</taxon>
        <taxon>Insecta</taxon>
        <taxon>Pterygota</taxon>
        <taxon>Neoptera</taxon>
        <taxon>Paraneoptera</taxon>
        <taxon>Hemiptera</taxon>
        <taxon>Heteroptera</taxon>
        <taxon>Panheteroptera</taxon>
        <taxon>Cimicomorpha</taxon>
        <taxon>Miridae</taxon>
        <taxon>Mirini</taxon>
        <taxon>Lygus</taxon>
    </lineage>
</organism>
<evidence type="ECO:0000313" key="3">
    <source>
        <dbReference type="EMBL" id="JAF99669.1"/>
    </source>
</evidence>
<feature type="compositionally biased region" description="Basic and acidic residues" evidence="2">
    <location>
        <begin position="35"/>
        <end position="46"/>
    </location>
</feature>
<accession>A0A0A9W493</accession>
<dbReference type="Pfam" id="PF01984">
    <property type="entry name" value="dsDNA_bind"/>
    <property type="match status" value="1"/>
</dbReference>
<dbReference type="EMBL" id="GBRD01012306">
    <property type="protein sequence ID" value="JAG53518.1"/>
    <property type="molecule type" value="Transcribed_RNA"/>
</dbReference>
<reference evidence="3" key="1">
    <citation type="journal article" date="2014" name="PLoS ONE">
        <title>Transcriptome-Based Identification of ABC Transporters in the Western Tarnished Plant Bug Lygus hesperus.</title>
        <authorList>
            <person name="Hull J.J."/>
            <person name="Chaney K."/>
            <person name="Geib S.M."/>
            <person name="Fabrick J.A."/>
            <person name="Brent C.S."/>
            <person name="Walsh D."/>
            <person name="Lavine L.C."/>
        </authorList>
    </citation>
    <scope>NUCLEOTIDE SEQUENCE</scope>
</reference>
<dbReference type="GO" id="GO:0005829">
    <property type="term" value="C:cytosol"/>
    <property type="evidence" value="ECO:0007669"/>
    <property type="project" value="TreeGrafter"/>
</dbReference>
<comment type="similarity">
    <text evidence="1">Belongs to the PDCD5 family.</text>
</comment>
<dbReference type="EMBL" id="GBHO01043934">
    <property type="protein sequence ID" value="JAF99669.1"/>
    <property type="molecule type" value="Transcribed_RNA"/>
</dbReference>
<dbReference type="EMBL" id="GDHC01011387">
    <property type="protein sequence ID" value="JAQ07242.1"/>
    <property type="molecule type" value="Transcribed_RNA"/>
</dbReference>
<name>A0A0A9W493_LYGHE</name>
<dbReference type="PANTHER" id="PTHR10840">
    <property type="entry name" value="PROGRAMMED CELL DEATH PROTEIN 5"/>
    <property type="match status" value="1"/>
</dbReference>
<dbReference type="SUPFAM" id="SSF46950">
    <property type="entry name" value="Double-stranded DNA-binding domain"/>
    <property type="match status" value="1"/>
</dbReference>
<evidence type="ECO:0000256" key="1">
    <source>
        <dbReference type="ARBA" id="ARBA00010490"/>
    </source>
</evidence>
<sequence>MDDAELEQIRAKRLAELQGGRGGFPQGQYNAGDNKAMEEKKKQQEDMKNGILAQILDQNARARLSTLLVGKPEKGKMIENMLVSMAQRGQIMGKMDEDELIGILEKISEQTHKETKVKFDRRRAAMDSDDDLDV</sequence>
<dbReference type="GO" id="GO:0005634">
    <property type="term" value="C:nucleus"/>
    <property type="evidence" value="ECO:0007669"/>
    <property type="project" value="TreeGrafter"/>
</dbReference>
<dbReference type="AlphaFoldDB" id="A0A0A9W493"/>
<reference evidence="3" key="2">
    <citation type="submission" date="2014-07" db="EMBL/GenBank/DDBJ databases">
        <authorList>
            <person name="Hull J."/>
        </authorList>
    </citation>
    <scope>NUCLEOTIDE SEQUENCE</scope>
</reference>
<protein>
    <submittedName>
        <fullName evidence="3">Programmed cell death protein 5</fullName>
    </submittedName>
</protein>
<evidence type="ECO:0000313" key="4">
    <source>
        <dbReference type="EMBL" id="JAG53518.1"/>
    </source>
</evidence>
<feature type="region of interest" description="Disordered" evidence="2">
    <location>
        <begin position="17"/>
        <end position="46"/>
    </location>
</feature>
<dbReference type="PIRSF" id="PIRSF015730">
    <property type="entry name" value="TFAR19"/>
    <property type="match status" value="1"/>
</dbReference>
<reference evidence="4" key="3">
    <citation type="submission" date="2014-09" db="EMBL/GenBank/DDBJ databases">
        <authorList>
            <person name="Magalhaes I.L.F."/>
            <person name="Oliveira U."/>
            <person name="Santos F.R."/>
            <person name="Vidigal T.H.D.A."/>
            <person name="Brescovit A.D."/>
            <person name="Santos A.J."/>
        </authorList>
    </citation>
    <scope>NUCLEOTIDE SEQUENCE</scope>
</reference>
<dbReference type="PANTHER" id="PTHR10840:SF0">
    <property type="entry name" value="PROGRAMMED CELL DEATH PROTEIN 5"/>
    <property type="match status" value="1"/>
</dbReference>
<dbReference type="InterPro" id="IPR002836">
    <property type="entry name" value="PDCD5-like"/>
</dbReference>
<evidence type="ECO:0000313" key="5">
    <source>
        <dbReference type="EMBL" id="JAQ07242.1"/>
    </source>
</evidence>
<reference evidence="5" key="4">
    <citation type="journal article" date="2016" name="Gigascience">
        <title>De novo construction of an expanded transcriptome assembly for the western tarnished plant bug, Lygus hesperus.</title>
        <authorList>
            <person name="Tassone E.E."/>
            <person name="Geib S.M."/>
            <person name="Hall B."/>
            <person name="Fabrick J.A."/>
            <person name="Brent C.S."/>
            <person name="Hull J.J."/>
        </authorList>
    </citation>
    <scope>NUCLEOTIDE SEQUENCE</scope>
</reference>
<dbReference type="Gene3D" id="1.10.8.140">
    <property type="entry name" value="PDCD5-like"/>
    <property type="match status" value="1"/>
</dbReference>
<proteinExistence type="inferred from homology"/>
<gene>
    <name evidence="3" type="primary">Pdcd5_1</name>
    <name evidence="5" type="synonym">Pdcd5</name>
    <name evidence="3" type="ORF">CM83_34484</name>
    <name evidence="5" type="ORF">g.40733</name>
</gene>
<evidence type="ECO:0000256" key="2">
    <source>
        <dbReference type="SAM" id="MobiDB-lite"/>
    </source>
</evidence>
<dbReference type="InterPro" id="IPR036883">
    <property type="entry name" value="PDCD5-like_sf"/>
</dbReference>
<dbReference type="GO" id="GO:0003677">
    <property type="term" value="F:DNA binding"/>
    <property type="evidence" value="ECO:0007669"/>
    <property type="project" value="InterPro"/>
</dbReference>